<dbReference type="SUPFAM" id="SSF55781">
    <property type="entry name" value="GAF domain-like"/>
    <property type="match status" value="1"/>
</dbReference>
<dbReference type="InterPro" id="IPR029016">
    <property type="entry name" value="GAF-like_dom_sf"/>
</dbReference>
<dbReference type="InterPro" id="IPR007817">
    <property type="entry name" value="Isocyanide_synthase_DIT1"/>
</dbReference>
<evidence type="ECO:0000259" key="1">
    <source>
        <dbReference type="SMART" id="SM00065"/>
    </source>
</evidence>
<evidence type="ECO:0000313" key="2">
    <source>
        <dbReference type="EMBL" id="CAF2124649.1"/>
    </source>
</evidence>
<organism evidence="2 3">
    <name type="scientific">Rotaria magnacalcarata</name>
    <dbReference type="NCBI Taxonomy" id="392030"/>
    <lineage>
        <taxon>Eukaryota</taxon>
        <taxon>Metazoa</taxon>
        <taxon>Spiralia</taxon>
        <taxon>Gnathifera</taxon>
        <taxon>Rotifera</taxon>
        <taxon>Eurotatoria</taxon>
        <taxon>Bdelloidea</taxon>
        <taxon>Philodinida</taxon>
        <taxon>Philodinidae</taxon>
        <taxon>Rotaria</taxon>
    </lineage>
</organism>
<dbReference type="PANTHER" id="PTHR37285:SF5">
    <property type="entry name" value="SPORE WALL MATURATION PROTEIN DIT1"/>
    <property type="match status" value="1"/>
</dbReference>
<dbReference type="PANTHER" id="PTHR37285">
    <property type="entry name" value="SPORE WALL MATURATION PROTEIN DIT1"/>
    <property type="match status" value="1"/>
</dbReference>
<reference evidence="2" key="1">
    <citation type="submission" date="2021-02" db="EMBL/GenBank/DDBJ databases">
        <authorList>
            <person name="Nowell W R."/>
        </authorList>
    </citation>
    <scope>NUCLEOTIDE SEQUENCE</scope>
</reference>
<dbReference type="SMART" id="SM00065">
    <property type="entry name" value="GAF"/>
    <property type="match status" value="1"/>
</dbReference>
<proteinExistence type="predicted"/>
<sequence length="692" mass="78885">MDGSALELKPCSHPLLVTAHETVQNILEHVGKKAAVQRCSLFHIIESRWIVVEHQWPQGNDGQWFIFPTYLSHVRKDTAFVVTHDVLSNSSTDLEFFKVNGIASLLLVPIRNPKAPSIVIGFLSFTSNVPREWTPGDMVLLEMARDLVSATLCHPDIFINLDHEIAHLSATEVEARLSDEQHATVDRIVVLFEKMRRQSKIKDLWVSLGMSAFKYKLARFIISNQTIAMALPAFPFKSRNTNSNVIGTLPDMGEALALANLNSFALQVSEVYPPGCKILVVSDGRVFNDLYPVSDVAVSVYTRYIHSLGQGQLQFIGLDQMFSSSTENQFKRDAIVQLYGGNVESVNRKLKEDAHFHQVYIAFKMHLRKDIGELRRSAAEKAKIMMMRNESYSELKPFGTWTPVDFLAPIPPAYPNWSIETTNPLPYRPFKYGSDYFVTTGIRRLDWDDWIELDNQWIRYQNIKLARLFGERASRLCMTVPEACDAALETMESVSEYLVCRYPSLFQFKYSATQKQIQIKATGEVYRIHSDDPLKYAALLIQDDLALVIEGVDGQHYLMAGAIPLPGFWRLEDKFNMSLTEIHTTGNVSQFREKLQEGMERFFQKMTSVKAFVRYNYSIQTDGELTWSSSIGSEETFGRGRKDARSNPCIENIHFRSERQALRRLPRSGAILFTVRTYFLPIIDISQELSVP</sequence>
<gene>
    <name evidence="2" type="ORF">MBJ925_LOCUS26527</name>
</gene>
<feature type="domain" description="GAF" evidence="1">
    <location>
        <begin position="18"/>
        <end position="162"/>
    </location>
</feature>
<evidence type="ECO:0000313" key="3">
    <source>
        <dbReference type="Proteomes" id="UP000663824"/>
    </source>
</evidence>
<name>A0A816VJV1_9BILA</name>
<dbReference type="EMBL" id="CAJNRE010014113">
    <property type="protein sequence ID" value="CAF2124649.1"/>
    <property type="molecule type" value="Genomic_DNA"/>
</dbReference>
<dbReference type="Pfam" id="PF01590">
    <property type="entry name" value="GAF"/>
    <property type="match status" value="1"/>
</dbReference>
<dbReference type="Gene3D" id="3.30.450.40">
    <property type="match status" value="1"/>
</dbReference>
<dbReference type="InterPro" id="IPR003018">
    <property type="entry name" value="GAF"/>
</dbReference>
<dbReference type="InterPro" id="IPR021848">
    <property type="entry name" value="HODM_asu-like"/>
</dbReference>
<protein>
    <recommendedName>
        <fullName evidence="1">GAF domain-containing protein</fullName>
    </recommendedName>
</protein>
<comment type="caution">
    <text evidence="2">The sequence shown here is derived from an EMBL/GenBank/DDBJ whole genome shotgun (WGS) entry which is preliminary data.</text>
</comment>
<dbReference type="Pfam" id="PF05141">
    <property type="entry name" value="DIT1_PvcA"/>
    <property type="match status" value="1"/>
</dbReference>
<dbReference type="Pfam" id="PF11927">
    <property type="entry name" value="HODM_asu-like"/>
    <property type="match status" value="1"/>
</dbReference>
<dbReference type="Proteomes" id="UP000663824">
    <property type="component" value="Unassembled WGS sequence"/>
</dbReference>
<accession>A0A816VJV1</accession>
<dbReference type="AlphaFoldDB" id="A0A816VJV1"/>